<evidence type="ECO:0000256" key="2">
    <source>
        <dbReference type="ARBA" id="ARBA00022448"/>
    </source>
</evidence>
<dbReference type="PROSITE" id="PS51257">
    <property type="entry name" value="PROKAR_LIPOPROTEIN"/>
    <property type="match status" value="1"/>
</dbReference>
<dbReference type="InterPro" id="IPR039424">
    <property type="entry name" value="SBP_5"/>
</dbReference>
<dbReference type="Gene3D" id="3.10.105.10">
    <property type="entry name" value="Dipeptide-binding Protein, Domain 3"/>
    <property type="match status" value="1"/>
</dbReference>
<dbReference type="PANTHER" id="PTHR30290:SF9">
    <property type="entry name" value="OLIGOPEPTIDE-BINDING PROTEIN APPA"/>
    <property type="match status" value="1"/>
</dbReference>
<dbReference type="PANTHER" id="PTHR30290">
    <property type="entry name" value="PERIPLASMIC BINDING COMPONENT OF ABC TRANSPORTER"/>
    <property type="match status" value="1"/>
</dbReference>
<sequence>MSKKIRKILGVSLAAALTVTGITGCGGSGKETKISTGEAKDSIVVAVGSDFGDFSPFTTSGSAVTVTYQIYEPLFNAGYNMEITPGLAESWEQIDATHYTLKIREGVKDSAGNTFTANDAVYVLNEYSKDAQNSGYVENIDLEKTVATDDYTLDLYFLQPNMYTFMNLSTLKMFTQAAWEASDDKMVTDPVGTGPYVLSDFVSGSYAEVEARDDYWDGDPTIKTARFNVISEPSQATTALETGEADLVMKLQASDAEYIDGIDGLTTLIDPSVQAMMMFFNMSEDSVFNSKELRQALCYAIDNDAINTVAYDGLASAAVCPFSTEMTDYVPELDSEMYTTVDMDKAKELVKQSGITEGNVKIATDGSSQETAIAEIVQSALIDLGFTAEINNYDSATIWDVAENPADWDLILNMGASPSGYGLDKLKAFLGFLNWSQWSGPEFDEFVSLYEQAIGSESEEEYTELEIEAVKLVEEEVPVYTMVQLSNIYAFKDNLNFQVWNRDGVMVKDLKFE</sequence>
<evidence type="ECO:0000313" key="5">
    <source>
        <dbReference type="EMBL" id="PLT72740.1"/>
    </source>
</evidence>
<dbReference type="InterPro" id="IPR030678">
    <property type="entry name" value="Peptide/Ni-bd"/>
</dbReference>
<reference evidence="5 6" key="1">
    <citation type="journal article" date="2017" name="Genome Med.">
        <title>A novel Ruminococcus gnavus clade enriched in inflammatory bowel disease patients.</title>
        <authorList>
            <person name="Hall A.B."/>
            <person name="Yassour M."/>
            <person name="Sauk J."/>
            <person name="Garner A."/>
            <person name="Jiang X."/>
            <person name="Arthur T."/>
            <person name="Lagoudas G.K."/>
            <person name="Vatanen T."/>
            <person name="Fornelos N."/>
            <person name="Wilson R."/>
            <person name="Bertha M."/>
            <person name="Cohen M."/>
            <person name="Garber J."/>
            <person name="Khalili H."/>
            <person name="Gevers D."/>
            <person name="Ananthakrishnan A.N."/>
            <person name="Kugathasan S."/>
            <person name="Lander E.S."/>
            <person name="Blainey P."/>
            <person name="Vlamakis H."/>
            <person name="Xavier R.J."/>
            <person name="Huttenhower C."/>
        </authorList>
    </citation>
    <scope>NUCLEOTIDE SEQUENCE [LARGE SCALE GENOMIC DNA]</scope>
    <source>
        <strain evidence="5 6">RJX1124</strain>
    </source>
</reference>
<proteinExistence type="inferred from homology"/>
<dbReference type="Pfam" id="PF00496">
    <property type="entry name" value="SBP_bac_5"/>
    <property type="match status" value="1"/>
</dbReference>
<protein>
    <recommendedName>
        <fullName evidence="4">Solute-binding protein family 5 domain-containing protein</fullName>
    </recommendedName>
</protein>
<dbReference type="CDD" id="cd00995">
    <property type="entry name" value="PBP2_NikA_DppA_OppA_like"/>
    <property type="match status" value="1"/>
</dbReference>
<dbReference type="Gene3D" id="3.40.190.10">
    <property type="entry name" value="Periplasmic binding protein-like II"/>
    <property type="match status" value="1"/>
</dbReference>
<dbReference type="AlphaFoldDB" id="A0A2N5PC61"/>
<evidence type="ECO:0000313" key="6">
    <source>
        <dbReference type="Proteomes" id="UP000234891"/>
    </source>
</evidence>
<comment type="similarity">
    <text evidence="1">Belongs to the bacterial solute-binding protein 5 family.</text>
</comment>
<dbReference type="GO" id="GO:0043190">
    <property type="term" value="C:ATP-binding cassette (ABC) transporter complex"/>
    <property type="evidence" value="ECO:0007669"/>
    <property type="project" value="InterPro"/>
</dbReference>
<evidence type="ECO:0000256" key="3">
    <source>
        <dbReference type="ARBA" id="ARBA00022729"/>
    </source>
</evidence>
<evidence type="ECO:0000256" key="1">
    <source>
        <dbReference type="ARBA" id="ARBA00005695"/>
    </source>
</evidence>
<dbReference type="RefSeq" id="WP_101870645.1">
    <property type="nucleotide sequence ID" value="NZ_NIHS01000011.1"/>
</dbReference>
<name>A0A2N5PC61_MEDGN</name>
<keyword evidence="2" id="KW-0813">Transport</keyword>
<comment type="caution">
    <text evidence="5">The sequence shown here is derived from an EMBL/GenBank/DDBJ whole genome shotgun (WGS) entry which is preliminary data.</text>
</comment>
<dbReference type="PIRSF" id="PIRSF002741">
    <property type="entry name" value="MppA"/>
    <property type="match status" value="1"/>
</dbReference>
<keyword evidence="3" id="KW-0732">Signal</keyword>
<dbReference type="GO" id="GO:1904680">
    <property type="term" value="F:peptide transmembrane transporter activity"/>
    <property type="evidence" value="ECO:0007669"/>
    <property type="project" value="TreeGrafter"/>
</dbReference>
<accession>A0A2N5PC61</accession>
<gene>
    <name evidence="5" type="ORF">CDL26_08165</name>
</gene>
<dbReference type="Proteomes" id="UP000234891">
    <property type="component" value="Unassembled WGS sequence"/>
</dbReference>
<organism evidence="5 6">
    <name type="scientific">Mediterraneibacter gnavus</name>
    <name type="common">Ruminococcus gnavus</name>
    <dbReference type="NCBI Taxonomy" id="33038"/>
    <lineage>
        <taxon>Bacteria</taxon>
        <taxon>Bacillati</taxon>
        <taxon>Bacillota</taxon>
        <taxon>Clostridia</taxon>
        <taxon>Lachnospirales</taxon>
        <taxon>Lachnospiraceae</taxon>
        <taxon>Mediterraneibacter</taxon>
    </lineage>
</organism>
<feature type="domain" description="Solute-binding protein family 5" evidence="4">
    <location>
        <begin position="82"/>
        <end position="413"/>
    </location>
</feature>
<dbReference type="InterPro" id="IPR000914">
    <property type="entry name" value="SBP_5_dom"/>
</dbReference>
<dbReference type="GO" id="GO:0015833">
    <property type="term" value="P:peptide transport"/>
    <property type="evidence" value="ECO:0007669"/>
    <property type="project" value="TreeGrafter"/>
</dbReference>
<dbReference type="EMBL" id="NIHS01000011">
    <property type="protein sequence ID" value="PLT72740.1"/>
    <property type="molecule type" value="Genomic_DNA"/>
</dbReference>
<dbReference type="GO" id="GO:0042597">
    <property type="term" value="C:periplasmic space"/>
    <property type="evidence" value="ECO:0007669"/>
    <property type="project" value="UniProtKB-ARBA"/>
</dbReference>
<evidence type="ECO:0000259" key="4">
    <source>
        <dbReference type="Pfam" id="PF00496"/>
    </source>
</evidence>
<dbReference type="SUPFAM" id="SSF53850">
    <property type="entry name" value="Periplasmic binding protein-like II"/>
    <property type="match status" value="1"/>
</dbReference>